<dbReference type="Gene3D" id="3.30.450.190">
    <property type="match status" value="1"/>
</dbReference>
<evidence type="ECO:0000256" key="1">
    <source>
        <dbReference type="ARBA" id="ARBA00007756"/>
    </source>
</evidence>
<reference evidence="6 7" key="1">
    <citation type="journal article" date="2018" name="Mol. Biol. Evol.">
        <title>Broad Genomic Sampling Reveals a Smut Pathogenic Ancestry of the Fungal Clade Ustilaginomycotina.</title>
        <authorList>
            <person name="Kijpornyongpan T."/>
            <person name="Mondo S.J."/>
            <person name="Barry K."/>
            <person name="Sandor L."/>
            <person name="Lee J."/>
            <person name="Lipzen A."/>
            <person name="Pangilinan J."/>
            <person name="LaButti K."/>
            <person name="Hainaut M."/>
            <person name="Henrissat B."/>
            <person name="Grigoriev I.V."/>
            <person name="Spatafora J.W."/>
            <person name="Aime M.C."/>
        </authorList>
    </citation>
    <scope>NUCLEOTIDE SEQUENCE [LARGE SCALE GENOMIC DNA]</scope>
    <source>
        <strain evidence="6 7">MCA 3882</strain>
    </source>
</reference>
<dbReference type="InterPro" id="IPR027417">
    <property type="entry name" value="P-loop_NTPase"/>
</dbReference>
<dbReference type="Gene3D" id="3.40.50.300">
    <property type="entry name" value="P-loop containing nucleotide triphosphate hydrolases"/>
    <property type="match status" value="2"/>
</dbReference>
<dbReference type="GO" id="GO:0005525">
    <property type="term" value="F:GTP binding"/>
    <property type="evidence" value="ECO:0007669"/>
    <property type="project" value="UniProtKB-UniRule"/>
</dbReference>
<gene>
    <name evidence="6" type="ORF">FA14DRAFT_142678</name>
</gene>
<dbReference type="AlphaFoldDB" id="A0A316VR29"/>
<sequence length="390" mass="43190">MEASGSGSGQSKSQTLIENILILGLRRSGKSSIVEVVYKSLPPDDSLFLESTLKCTPFDVNTIQPVRIWDGTGNAESSALTAQQSQGSQARTSKSAGNGSGQSSGNTTKSVKGKHAWGTGGQLFWVDTSAVIFVIDSQDDFYDAIDRLNDVIIDAYSHNPLIQFHIFVHKVDGHSTDYRYDTLQNIQSRVCPAHPIPLVHMNQTLLLPLFGPDLERDVRLSFHATSIYNPSVFVAVSRVQMGLMNSDVSRTLEDMCNGLAHSCKFEKVYLFDVPTKTYISADSSPYDENNFEAISEYLNFLVQFSGLYGSLANEQIQKESDKGTDREVRYSASIVRLSPDTTLGFHQINHHMALAFIMRTDIHTKHAGMIDFNIAIARKAIIDIYDTCRS</sequence>
<dbReference type="GO" id="GO:0010507">
    <property type="term" value="P:negative regulation of autophagy"/>
    <property type="evidence" value="ECO:0007669"/>
    <property type="project" value="TreeGrafter"/>
</dbReference>
<dbReference type="PANTHER" id="PTHR11259">
    <property type="entry name" value="RAS-RELATED GTP BINDING RAG/GTR YEAST"/>
    <property type="match status" value="1"/>
</dbReference>
<dbReference type="GO" id="GO:0009267">
    <property type="term" value="P:cellular response to starvation"/>
    <property type="evidence" value="ECO:0007669"/>
    <property type="project" value="TreeGrafter"/>
</dbReference>
<dbReference type="OrthoDB" id="26136at2759"/>
<dbReference type="STRING" id="1280837.A0A316VR29"/>
<dbReference type="Pfam" id="PF04670">
    <property type="entry name" value="Gtr1_RagA"/>
    <property type="match status" value="2"/>
</dbReference>
<dbReference type="SUPFAM" id="SSF52540">
    <property type="entry name" value="P-loop containing nucleoside triphosphate hydrolases"/>
    <property type="match status" value="1"/>
</dbReference>
<comment type="similarity">
    <text evidence="1 4">Belongs to the GTR/RAG GTP-binding protein family.</text>
</comment>
<dbReference type="GO" id="GO:1990131">
    <property type="term" value="C:Gtr1-Gtr2 GTPase complex"/>
    <property type="evidence" value="ECO:0007669"/>
    <property type="project" value="UniProtKB-UniRule"/>
</dbReference>
<organism evidence="6 7">
    <name type="scientific">Meira miltonrushii</name>
    <dbReference type="NCBI Taxonomy" id="1280837"/>
    <lineage>
        <taxon>Eukaryota</taxon>
        <taxon>Fungi</taxon>
        <taxon>Dikarya</taxon>
        <taxon>Basidiomycota</taxon>
        <taxon>Ustilaginomycotina</taxon>
        <taxon>Exobasidiomycetes</taxon>
        <taxon>Exobasidiales</taxon>
        <taxon>Brachybasidiaceae</taxon>
        <taxon>Meira</taxon>
    </lineage>
</organism>
<dbReference type="EMBL" id="KZ819602">
    <property type="protein sequence ID" value="PWN37955.1"/>
    <property type="molecule type" value="Genomic_DNA"/>
</dbReference>
<feature type="compositionally biased region" description="Polar residues" evidence="5">
    <location>
        <begin position="75"/>
        <end position="92"/>
    </location>
</feature>
<keyword evidence="7" id="KW-1185">Reference proteome</keyword>
<feature type="region of interest" description="Disordered" evidence="5">
    <location>
        <begin position="75"/>
        <end position="113"/>
    </location>
</feature>
<keyword evidence="2 4" id="KW-0547">Nucleotide-binding</keyword>
<evidence type="ECO:0000256" key="2">
    <source>
        <dbReference type="ARBA" id="ARBA00022741"/>
    </source>
</evidence>
<accession>A0A316VR29</accession>
<keyword evidence="3 4" id="KW-0342">GTP-binding</keyword>
<dbReference type="RefSeq" id="XP_025358257.1">
    <property type="nucleotide sequence ID" value="XM_025497182.1"/>
</dbReference>
<dbReference type="InParanoid" id="A0A316VR29"/>
<dbReference type="PANTHER" id="PTHR11259:SF2">
    <property type="entry name" value="GH16429P"/>
    <property type="match status" value="1"/>
</dbReference>
<evidence type="ECO:0000313" key="6">
    <source>
        <dbReference type="EMBL" id="PWN37955.1"/>
    </source>
</evidence>
<dbReference type="GO" id="GO:0000329">
    <property type="term" value="C:fungal-type vacuole membrane"/>
    <property type="evidence" value="ECO:0007669"/>
    <property type="project" value="TreeGrafter"/>
</dbReference>
<dbReference type="Proteomes" id="UP000245771">
    <property type="component" value="Unassembled WGS sequence"/>
</dbReference>
<dbReference type="FunCoup" id="A0A316VR29">
    <property type="interactions" value="343"/>
</dbReference>
<dbReference type="GeneID" id="37018963"/>
<feature type="compositionally biased region" description="Low complexity" evidence="5">
    <location>
        <begin position="93"/>
        <end position="110"/>
    </location>
</feature>
<dbReference type="GO" id="GO:0003924">
    <property type="term" value="F:GTPase activity"/>
    <property type="evidence" value="ECO:0007669"/>
    <property type="project" value="UniProtKB-UniRule"/>
</dbReference>
<dbReference type="GO" id="GO:1904263">
    <property type="term" value="P:positive regulation of TORC1 signaling"/>
    <property type="evidence" value="ECO:0007669"/>
    <property type="project" value="TreeGrafter"/>
</dbReference>
<dbReference type="InterPro" id="IPR006762">
    <property type="entry name" value="Gtr1_RagA"/>
</dbReference>
<comment type="subunit">
    <text evidence="4">Component of the GSE complex.</text>
</comment>
<evidence type="ECO:0000313" key="7">
    <source>
        <dbReference type="Proteomes" id="UP000245771"/>
    </source>
</evidence>
<proteinExistence type="inferred from homology"/>
<dbReference type="GO" id="GO:0005634">
    <property type="term" value="C:nucleus"/>
    <property type="evidence" value="ECO:0007669"/>
    <property type="project" value="TreeGrafter"/>
</dbReference>
<evidence type="ECO:0000256" key="5">
    <source>
        <dbReference type="SAM" id="MobiDB-lite"/>
    </source>
</evidence>
<evidence type="ECO:0000256" key="3">
    <source>
        <dbReference type="ARBA" id="ARBA00023134"/>
    </source>
</evidence>
<comment type="function">
    <text evidence="4">GTPase involved in activation of the TORC1 signaling pathway, which promotes growth and represses autophagy in nutrient-rich conditions.</text>
</comment>
<name>A0A316VR29_9BASI</name>
<protein>
    <recommendedName>
        <fullName evidence="4">GTP-binding protein</fullName>
    </recommendedName>
</protein>
<evidence type="ECO:0000256" key="4">
    <source>
        <dbReference type="RuleBase" id="RU367014"/>
    </source>
</evidence>